<evidence type="ECO:0000256" key="1">
    <source>
        <dbReference type="SAM" id="MobiDB-lite"/>
    </source>
</evidence>
<gene>
    <name evidence="3" type="ORF">ECE50_015255</name>
</gene>
<accession>A0A9Q5D5Z0</accession>
<sequence length="659" mass="76239">MKQLLILTALLFLGGNQLLAQFNTGRFGSMGGGGGGTSKMQRDTSKHDHEPDTLTLTYRYLGEPTDFTIDSSVADFNLDFLKVPANYMTLGNSGSAARNLIFTPLMKPGFDAGFHAYDVYGNSHSTARFYNTNRPYSEMNYLVGSKQEQVIGITHTQNRTERFNFAFDYRKVNAPGYYRTQNTNHDTYRFTARYQSKNKRANSYLSFYYNKINGGENGGIKSDTFLNNPTFKQKRTIEVNLGNKEVSTYGFFGTSIPVKSQYKETGLLFQQQYDWGRGDSIHINDTTDYYKYDPVFRVQYTLNYQSNDYQFIDTRPEKDFYITRYGLDATNAENVTAQHKWKLLSNDISLVQFPVIGNLGHFINVGARYETISGTFLDADINFSNLALHGEYRNKTRNKQWDFSARGELYLAGQNNGDYSVSGMLRRHLNDLLGDIKLTVNNVNREPSYVYKYFNSNKTTWYNYDLKKENITQLQVAAENKKLKYNLAVNYWLYTNYTYFEDAYHSKQASGLFNLLQVILSKKINVASFAWYMDFAFQQVHGNGPVNVPALWTRHRFAFEKRLYTNLNLMTGIELKYNTSYFADDYSPLLGQFTYQNAYKVRYNAPDIAAFAHFRIKSFSAFVRAENLNTFFATNNMVAPLYPLNDFDFRLGLRWWFIN</sequence>
<feature type="compositionally biased region" description="Basic and acidic residues" evidence="1">
    <location>
        <begin position="40"/>
        <end position="49"/>
    </location>
</feature>
<evidence type="ECO:0000256" key="2">
    <source>
        <dbReference type="SAM" id="SignalP"/>
    </source>
</evidence>
<keyword evidence="2" id="KW-0732">Signal</keyword>
<proteinExistence type="predicted"/>
<feature type="region of interest" description="Disordered" evidence="1">
    <location>
        <begin position="30"/>
        <end position="49"/>
    </location>
</feature>
<keyword evidence="4" id="KW-1185">Reference proteome</keyword>
<dbReference type="Proteomes" id="UP000281028">
    <property type="component" value="Unassembled WGS sequence"/>
</dbReference>
<evidence type="ECO:0008006" key="5">
    <source>
        <dbReference type="Google" id="ProtNLM"/>
    </source>
</evidence>
<comment type="caution">
    <text evidence="3">The sequence shown here is derived from an EMBL/GenBank/DDBJ whole genome shotgun (WGS) entry which is preliminary data.</text>
</comment>
<evidence type="ECO:0000313" key="3">
    <source>
        <dbReference type="EMBL" id="NSL88199.1"/>
    </source>
</evidence>
<evidence type="ECO:0000313" key="4">
    <source>
        <dbReference type="Proteomes" id="UP000281028"/>
    </source>
</evidence>
<organism evidence="3 4">
    <name type="scientific">Chitinophaga solisilvae</name>
    <dbReference type="NCBI Taxonomy" id="1233460"/>
    <lineage>
        <taxon>Bacteria</taxon>
        <taxon>Pseudomonadati</taxon>
        <taxon>Bacteroidota</taxon>
        <taxon>Chitinophagia</taxon>
        <taxon>Chitinophagales</taxon>
        <taxon>Chitinophagaceae</taxon>
        <taxon>Chitinophaga</taxon>
    </lineage>
</organism>
<dbReference type="InterPro" id="IPR025631">
    <property type="entry name" value="Porin_10"/>
</dbReference>
<feature type="chain" id="PRO_5040163881" description="Porin" evidence="2">
    <location>
        <begin position="21"/>
        <end position="659"/>
    </location>
</feature>
<dbReference type="Pfam" id="PF14121">
    <property type="entry name" value="Porin_10"/>
    <property type="match status" value="1"/>
</dbReference>
<dbReference type="AlphaFoldDB" id="A0A9Q5D5Z0"/>
<protein>
    <recommendedName>
        <fullName evidence="5">Porin</fullName>
    </recommendedName>
</protein>
<reference evidence="3" key="1">
    <citation type="submission" date="2020-05" db="EMBL/GenBank/DDBJ databases">
        <title>Chitinophaga laudate sp. nov., isolated from a tropical peat swamp.</title>
        <authorList>
            <person name="Goh C.B.S."/>
            <person name="Lee M.S."/>
            <person name="Parimannan S."/>
            <person name="Pasbakhsh P."/>
            <person name="Yule C.M."/>
            <person name="Rajandas H."/>
            <person name="Loke S."/>
            <person name="Croft L."/>
            <person name="Tan J.B.L."/>
        </authorList>
    </citation>
    <scope>NUCLEOTIDE SEQUENCE</scope>
    <source>
        <strain evidence="3">Mgbs1</strain>
    </source>
</reference>
<feature type="signal peptide" evidence="2">
    <location>
        <begin position="1"/>
        <end position="20"/>
    </location>
</feature>
<dbReference type="EMBL" id="RIAR02000001">
    <property type="protein sequence ID" value="NSL88199.1"/>
    <property type="molecule type" value="Genomic_DNA"/>
</dbReference>
<name>A0A9Q5D5Z0_9BACT</name>